<dbReference type="EMBL" id="BKCJ011734410">
    <property type="protein sequence ID" value="GFD49028.1"/>
    <property type="molecule type" value="Genomic_DNA"/>
</dbReference>
<keyword evidence="1" id="KW-0695">RNA-directed DNA polymerase</keyword>
<feature type="non-terminal residue" evidence="1">
    <location>
        <position position="1"/>
    </location>
</feature>
<evidence type="ECO:0000313" key="1">
    <source>
        <dbReference type="EMBL" id="GFD49028.1"/>
    </source>
</evidence>
<keyword evidence="1" id="KW-0548">Nucleotidyltransferase</keyword>
<organism evidence="1">
    <name type="scientific">Tanacetum cinerariifolium</name>
    <name type="common">Dalmatian daisy</name>
    <name type="synonym">Chrysanthemum cinerariifolium</name>
    <dbReference type="NCBI Taxonomy" id="118510"/>
    <lineage>
        <taxon>Eukaryota</taxon>
        <taxon>Viridiplantae</taxon>
        <taxon>Streptophyta</taxon>
        <taxon>Embryophyta</taxon>
        <taxon>Tracheophyta</taxon>
        <taxon>Spermatophyta</taxon>
        <taxon>Magnoliopsida</taxon>
        <taxon>eudicotyledons</taxon>
        <taxon>Gunneridae</taxon>
        <taxon>Pentapetalae</taxon>
        <taxon>asterids</taxon>
        <taxon>campanulids</taxon>
        <taxon>Asterales</taxon>
        <taxon>Asteraceae</taxon>
        <taxon>Asteroideae</taxon>
        <taxon>Anthemideae</taxon>
        <taxon>Anthemidinae</taxon>
        <taxon>Tanacetum</taxon>
    </lineage>
</organism>
<dbReference type="AlphaFoldDB" id="A0A699WTP6"/>
<protein>
    <submittedName>
        <fullName evidence="1">Reverse transcriptase domain-containing protein</fullName>
    </submittedName>
</protein>
<dbReference type="PANTHER" id="PTHR33067">
    <property type="entry name" value="RNA-DIRECTED DNA POLYMERASE-RELATED"/>
    <property type="match status" value="1"/>
</dbReference>
<keyword evidence="1" id="KW-0808">Transferase</keyword>
<feature type="non-terminal residue" evidence="1">
    <location>
        <position position="126"/>
    </location>
</feature>
<sequence>RPISVAEDVFVKVGTFHFPADFVVVDYDVDLRVPLMLGRPFLRTAHALDVHGKELTLQINDEAITFTVGQTSRYTSKYDESINRIDVIDVACEEYAQDVLGFFDISKSGNPTPLFDPIITLSSPSL</sequence>
<name>A0A699WTP6_TANCI</name>
<gene>
    <name evidence="1" type="ORF">Tci_920997</name>
</gene>
<dbReference type="Gene3D" id="2.40.70.10">
    <property type="entry name" value="Acid Proteases"/>
    <property type="match status" value="1"/>
</dbReference>
<dbReference type="PANTHER" id="PTHR33067:SF9">
    <property type="entry name" value="RNA-DIRECTED DNA POLYMERASE"/>
    <property type="match status" value="1"/>
</dbReference>
<comment type="caution">
    <text evidence="1">The sequence shown here is derived from an EMBL/GenBank/DDBJ whole genome shotgun (WGS) entry which is preliminary data.</text>
</comment>
<reference evidence="1" key="1">
    <citation type="journal article" date="2019" name="Sci. Rep.">
        <title>Draft genome of Tanacetum cinerariifolium, the natural source of mosquito coil.</title>
        <authorList>
            <person name="Yamashiro T."/>
            <person name="Shiraishi A."/>
            <person name="Satake H."/>
            <person name="Nakayama K."/>
        </authorList>
    </citation>
    <scope>NUCLEOTIDE SEQUENCE</scope>
</reference>
<proteinExistence type="predicted"/>
<dbReference type="InterPro" id="IPR021109">
    <property type="entry name" value="Peptidase_aspartic_dom_sf"/>
</dbReference>
<accession>A0A699WTP6</accession>
<dbReference type="GO" id="GO:0003964">
    <property type="term" value="F:RNA-directed DNA polymerase activity"/>
    <property type="evidence" value="ECO:0007669"/>
    <property type="project" value="UniProtKB-KW"/>
</dbReference>